<reference evidence="3" key="1">
    <citation type="submission" date="2020-06" db="EMBL/GenBank/DDBJ databases">
        <authorList>
            <consortium name="Plant Systems Biology data submission"/>
        </authorList>
    </citation>
    <scope>NUCLEOTIDE SEQUENCE</scope>
    <source>
        <strain evidence="3">D6</strain>
    </source>
</reference>
<accession>A0A9N8HNP3</accession>
<dbReference type="PROSITE" id="PS51257">
    <property type="entry name" value="PROKAR_LIPOPROTEIN"/>
    <property type="match status" value="1"/>
</dbReference>
<organism evidence="3 4">
    <name type="scientific">Seminavis robusta</name>
    <dbReference type="NCBI Taxonomy" id="568900"/>
    <lineage>
        <taxon>Eukaryota</taxon>
        <taxon>Sar</taxon>
        <taxon>Stramenopiles</taxon>
        <taxon>Ochrophyta</taxon>
        <taxon>Bacillariophyta</taxon>
        <taxon>Bacillariophyceae</taxon>
        <taxon>Bacillariophycidae</taxon>
        <taxon>Naviculales</taxon>
        <taxon>Naviculaceae</taxon>
        <taxon>Seminavis</taxon>
    </lineage>
</organism>
<feature type="signal peptide" evidence="2">
    <location>
        <begin position="1"/>
        <end position="28"/>
    </location>
</feature>
<dbReference type="Proteomes" id="UP001153069">
    <property type="component" value="Unassembled WGS sequence"/>
</dbReference>
<comment type="caution">
    <text evidence="3">The sequence shown here is derived from an EMBL/GenBank/DDBJ whole genome shotgun (WGS) entry which is preliminary data.</text>
</comment>
<keyword evidence="2" id="KW-0732">Signal</keyword>
<dbReference type="EMBL" id="CAICTM010001100">
    <property type="protein sequence ID" value="CAB9520436.1"/>
    <property type="molecule type" value="Genomic_DNA"/>
</dbReference>
<proteinExistence type="predicted"/>
<evidence type="ECO:0000256" key="1">
    <source>
        <dbReference type="SAM" id="MobiDB-lite"/>
    </source>
</evidence>
<evidence type="ECO:0000313" key="3">
    <source>
        <dbReference type="EMBL" id="CAB9520436.1"/>
    </source>
</evidence>
<sequence>MINTLAKSVAPLLVTLALLVFGPNFSSAQGLGSACTCQFRDFLDVLTDEASIGTAKPDNHLDPYTPNSQYDSDIWFTSVYYGEELANPTVTYRFCEHQRTFTVFTPDSYASPSCNVVLSDTPECSEWKSKQIPDETNFRIFRHLVGTGSEIPLEDMVTEVDAVCGTSCPNVPIGAHPYDTGFVFAYSKAGTVCFHHGRVGCQESQRDVCEAYFECDSRTSASDTDTTSCFSLEDPNQVHRLVMFEMASDDQSAVEDVIYVEIQFGSNDDPIQIPVAPAGTTKSIRRNGDNR</sequence>
<gene>
    <name evidence="3" type="ORF">SEMRO_1102_G241530.1</name>
</gene>
<evidence type="ECO:0000313" key="4">
    <source>
        <dbReference type="Proteomes" id="UP001153069"/>
    </source>
</evidence>
<protein>
    <submittedName>
        <fullName evidence="3">Uncharacterized protein</fullName>
    </submittedName>
</protein>
<keyword evidence="4" id="KW-1185">Reference proteome</keyword>
<dbReference type="AlphaFoldDB" id="A0A9N8HNP3"/>
<feature type="chain" id="PRO_5040418081" evidence="2">
    <location>
        <begin position="29"/>
        <end position="291"/>
    </location>
</feature>
<feature type="region of interest" description="Disordered" evidence="1">
    <location>
        <begin position="270"/>
        <end position="291"/>
    </location>
</feature>
<name>A0A9N8HNP3_9STRA</name>
<evidence type="ECO:0000256" key="2">
    <source>
        <dbReference type="SAM" id="SignalP"/>
    </source>
</evidence>